<reference evidence="6 8" key="1">
    <citation type="journal article" date="2011" name="Science">
        <title>Comparative functional genomics of the fission yeasts.</title>
        <authorList>
            <person name="Rhind N."/>
            <person name="Chen Z."/>
            <person name="Yassour M."/>
            <person name="Thompson D.A."/>
            <person name="Haas B.J."/>
            <person name="Habib N."/>
            <person name="Wapinski I."/>
            <person name="Roy S."/>
            <person name="Lin M.F."/>
            <person name="Heiman D.I."/>
            <person name="Young S.K."/>
            <person name="Furuya K."/>
            <person name="Guo Y."/>
            <person name="Pidoux A."/>
            <person name="Chen H.M."/>
            <person name="Robbertse B."/>
            <person name="Goldberg J.M."/>
            <person name="Aoki K."/>
            <person name="Bayne E.H."/>
            <person name="Berlin A.M."/>
            <person name="Desjardins C.A."/>
            <person name="Dobbs E."/>
            <person name="Dukaj L."/>
            <person name="Fan L."/>
            <person name="FitzGerald M.G."/>
            <person name="French C."/>
            <person name="Gujja S."/>
            <person name="Hansen K."/>
            <person name="Keifenheim D."/>
            <person name="Levin J.Z."/>
            <person name="Mosher R.A."/>
            <person name="Mueller C.A."/>
            <person name="Pfiffner J."/>
            <person name="Priest M."/>
            <person name="Russ C."/>
            <person name="Smialowska A."/>
            <person name="Swoboda P."/>
            <person name="Sykes S.M."/>
            <person name="Vaughn M."/>
            <person name="Vengrova S."/>
            <person name="Yoder R."/>
            <person name="Zeng Q."/>
            <person name="Allshire R."/>
            <person name="Baulcombe D."/>
            <person name="Birren B.W."/>
            <person name="Brown W."/>
            <person name="Ekwall K."/>
            <person name="Kellis M."/>
            <person name="Leatherwood J."/>
            <person name="Levin H."/>
            <person name="Margalit H."/>
            <person name="Martienssen R."/>
            <person name="Nieduszynski C.A."/>
            <person name="Spatafora J.W."/>
            <person name="Friedman N."/>
            <person name="Dalgaard J.Z."/>
            <person name="Baumann P."/>
            <person name="Niki H."/>
            <person name="Regev A."/>
            <person name="Nusbaum C."/>
        </authorList>
    </citation>
    <scope>NUCLEOTIDE SEQUENCE [LARGE SCALE GENOMIC DNA]</scope>
    <source>
        <strain evidence="8">yFS275 / FY16936</strain>
    </source>
</reference>
<dbReference type="HOGENOM" id="CLU_1094819_0_0_1"/>
<dbReference type="EMBL" id="KE651168">
    <property type="protein sequence ID" value="EEB06891.1"/>
    <property type="molecule type" value="Genomic_DNA"/>
</dbReference>
<dbReference type="InterPro" id="IPR021627">
    <property type="entry name" value="Mediator_Med27"/>
</dbReference>
<keyword evidence="8" id="KW-1185">Reference proteome</keyword>
<evidence type="ECO:0000313" key="7">
    <source>
        <dbReference type="JaponicusDB" id="SJAG_01952"/>
    </source>
</evidence>
<dbReference type="GeneID" id="7049947"/>
<keyword evidence="5" id="KW-0539">Nucleus</keyword>
<accession>B6JZC3</accession>
<dbReference type="VEuPathDB" id="FungiDB:SJAG_01952"/>
<comment type="subcellular location">
    <subcellularLocation>
        <location evidence="1">Nucleus</location>
    </subcellularLocation>
</comment>
<proteinExistence type="inferred from homology"/>
<dbReference type="RefSeq" id="XP_002173184.1">
    <property type="nucleotide sequence ID" value="XM_002173148.2"/>
</dbReference>
<keyword evidence="4" id="KW-0804">Transcription</keyword>
<protein>
    <submittedName>
        <fullName evidence="6">Mediator complex subunit Pmc3/Med27</fullName>
    </submittedName>
</protein>
<evidence type="ECO:0000313" key="6">
    <source>
        <dbReference type="EMBL" id="EEB06891.1"/>
    </source>
</evidence>
<evidence type="ECO:0000256" key="4">
    <source>
        <dbReference type="ARBA" id="ARBA00023163"/>
    </source>
</evidence>
<dbReference type="GO" id="GO:0016592">
    <property type="term" value="C:mediator complex"/>
    <property type="evidence" value="ECO:0007669"/>
    <property type="project" value="InterPro"/>
</dbReference>
<keyword evidence="3" id="KW-0805">Transcription regulation</keyword>
<dbReference type="AlphaFoldDB" id="B6JZC3"/>
<organism evidence="6 8">
    <name type="scientific">Schizosaccharomyces japonicus (strain yFS275 / FY16936)</name>
    <name type="common">Fission yeast</name>
    <dbReference type="NCBI Taxonomy" id="402676"/>
    <lineage>
        <taxon>Eukaryota</taxon>
        <taxon>Fungi</taxon>
        <taxon>Dikarya</taxon>
        <taxon>Ascomycota</taxon>
        <taxon>Taphrinomycotina</taxon>
        <taxon>Schizosaccharomycetes</taxon>
        <taxon>Schizosaccharomycetales</taxon>
        <taxon>Schizosaccharomycetaceae</taxon>
        <taxon>Schizosaccharomyces</taxon>
    </lineage>
</organism>
<evidence type="ECO:0000313" key="8">
    <source>
        <dbReference type="Proteomes" id="UP000001744"/>
    </source>
</evidence>
<evidence type="ECO:0000256" key="1">
    <source>
        <dbReference type="ARBA" id="ARBA00004123"/>
    </source>
</evidence>
<gene>
    <name evidence="7" type="primary">pmc3</name>
    <name evidence="6" type="ORF">SJAG_01952</name>
</gene>
<sequence>MNETKVEELKNQIKIIDDIYTNLDDLRVLSASFMKCLHPEKGGTSRLFAKYAQGAQKKAEELTQSIKDNAAFFERARQSPKFNSFDGANMLSSHRKRSELIPESAQKHTDGSSVATIIPPFSLNLGLDSMKQWMNKIAQEHPESITSVDWPKSNIARVQLKNHIEFQLYVEMEKSCVVASCVSSQTQLLSCSLTKALKDFTKVDDIMLVLLSYNQLYSTTCDKCHKLLSAHRLQFPIRKEIKDGTVHSYHSGCM</sequence>
<evidence type="ECO:0000256" key="3">
    <source>
        <dbReference type="ARBA" id="ARBA00023015"/>
    </source>
</evidence>
<evidence type="ECO:0000256" key="5">
    <source>
        <dbReference type="ARBA" id="ARBA00023242"/>
    </source>
</evidence>
<comment type="similarity">
    <text evidence="2">Belongs to the Mediator complex subunit 27 family.</text>
</comment>
<dbReference type="Proteomes" id="UP000001744">
    <property type="component" value="Unassembled WGS sequence"/>
</dbReference>
<dbReference type="JaponicusDB" id="SJAG_01952">
    <property type="gene designation" value="pmc3"/>
</dbReference>
<name>B6JZC3_SCHJY</name>
<dbReference type="Pfam" id="PF11571">
    <property type="entry name" value="Med27"/>
    <property type="match status" value="1"/>
</dbReference>
<evidence type="ECO:0000256" key="2">
    <source>
        <dbReference type="ARBA" id="ARBA00008048"/>
    </source>
</evidence>